<reference evidence="1 2" key="1">
    <citation type="journal article" date="2012" name="Stand. Genomic Sci.">
        <title>Complete genome sequencing and analysis of Saprospira grandis str. Lewin, a predatory marine bacterium.</title>
        <authorList>
            <person name="Saw J.H."/>
            <person name="Yuryev A."/>
            <person name="Kanbe M."/>
            <person name="Hou S."/>
            <person name="Young A.G."/>
            <person name="Aizawa S."/>
            <person name="Alam M."/>
        </authorList>
    </citation>
    <scope>NUCLEOTIDE SEQUENCE [LARGE SCALE GENOMIC DNA]</scope>
    <source>
        <strain evidence="1 2">Lewin</strain>
    </source>
</reference>
<dbReference type="AlphaFoldDB" id="H6L9J7"/>
<organism evidence="1 2">
    <name type="scientific">Saprospira grandis (strain Lewin)</name>
    <dbReference type="NCBI Taxonomy" id="984262"/>
    <lineage>
        <taxon>Bacteria</taxon>
        <taxon>Pseudomonadati</taxon>
        <taxon>Bacteroidota</taxon>
        <taxon>Saprospiria</taxon>
        <taxon>Saprospirales</taxon>
        <taxon>Saprospiraceae</taxon>
        <taxon>Saprospira</taxon>
    </lineage>
</organism>
<keyword evidence="2" id="KW-1185">Reference proteome</keyword>
<dbReference type="HOGENOM" id="CLU_2720025_0_0_10"/>
<gene>
    <name evidence="1" type="ordered locus">SGRA_2745</name>
</gene>
<sequence>MGLPRPAGGSGCPQLAARSALQAFSLRFKSLGSAACGGPALIPQPAAAKAACRTPMDQKSPVAFCNWTFFWP</sequence>
<dbReference type="STRING" id="984262.SGRA_2745"/>
<name>H6L9J7_SAPGL</name>
<proteinExistence type="predicted"/>
<evidence type="ECO:0000313" key="1">
    <source>
        <dbReference type="EMBL" id="AFC25473.1"/>
    </source>
</evidence>
<dbReference type="Proteomes" id="UP000007519">
    <property type="component" value="Chromosome"/>
</dbReference>
<dbReference type="KEGG" id="sgn:SGRA_2745"/>
<protein>
    <submittedName>
        <fullName evidence="1">Uncharacterized protein</fullName>
    </submittedName>
</protein>
<dbReference type="EMBL" id="CP002831">
    <property type="protein sequence ID" value="AFC25473.1"/>
    <property type="molecule type" value="Genomic_DNA"/>
</dbReference>
<accession>H6L9J7</accession>
<evidence type="ECO:0000313" key="2">
    <source>
        <dbReference type="Proteomes" id="UP000007519"/>
    </source>
</evidence>